<dbReference type="InterPro" id="IPR018640">
    <property type="entry name" value="DUF2063"/>
</dbReference>
<dbReference type="InterPro" id="IPR044922">
    <property type="entry name" value="DUF2063_N_sf"/>
</dbReference>
<name>A0A3N0UV19_9PROT</name>
<evidence type="ECO:0000313" key="2">
    <source>
        <dbReference type="EMBL" id="ROH84074.1"/>
    </source>
</evidence>
<sequence>MAASGSFKQAGFADGHERMSQLAELQSAFQSYLGGSTLAVDFERRIQADGKISASRRLAIYHDAYRLRLIEALATSYPILFKLLGDTLFQQLAQGYVAQYPSAFRNLRWYGAELADYLGTALPQHPVAAELADFEWQLAHAFDAADTALLQLADLAAVPAEDWAGLRFELQPSVRQLPLRWNTIAVWHALNQEQVPPSPVMLDQAESCLIWRQQLDAHFCSLDAVEACAFTLLQRGASFAEICDGVASHAEADDNETVMVAARLLANWLEQGLICRFYR</sequence>
<dbReference type="Pfam" id="PF09836">
    <property type="entry name" value="DUF2063"/>
    <property type="match status" value="1"/>
</dbReference>
<proteinExistence type="predicted"/>
<reference evidence="2 3" key="1">
    <citation type="submission" date="2018-10" db="EMBL/GenBank/DDBJ databases">
        <authorList>
            <person name="Chen W.-M."/>
        </authorList>
    </citation>
    <scope>NUCLEOTIDE SEQUENCE [LARGE SCALE GENOMIC DNA]</scope>
    <source>
        <strain evidence="2 3">H-5</strain>
    </source>
</reference>
<gene>
    <name evidence="2" type="ORF">ED236_11790</name>
</gene>
<dbReference type="AlphaFoldDB" id="A0A3N0UV19"/>
<comment type="caution">
    <text evidence="2">The sequence shown here is derived from an EMBL/GenBank/DDBJ whole genome shotgun (WGS) entry which is preliminary data.</text>
</comment>
<dbReference type="Proteomes" id="UP000275137">
    <property type="component" value="Unassembled WGS sequence"/>
</dbReference>
<protein>
    <submittedName>
        <fullName evidence="2">DUF2063 domain-containing protein</fullName>
    </submittedName>
</protein>
<dbReference type="EMBL" id="RJVP01000008">
    <property type="protein sequence ID" value="ROH84074.1"/>
    <property type="molecule type" value="Genomic_DNA"/>
</dbReference>
<evidence type="ECO:0000259" key="1">
    <source>
        <dbReference type="Pfam" id="PF09836"/>
    </source>
</evidence>
<dbReference type="Gene3D" id="1.10.150.690">
    <property type="entry name" value="DUF2063"/>
    <property type="match status" value="1"/>
</dbReference>
<organism evidence="2 3">
    <name type="scientific">Pseudomethylobacillus aquaticus</name>
    <dbReference type="NCBI Taxonomy" id="2676064"/>
    <lineage>
        <taxon>Bacteria</taxon>
        <taxon>Pseudomonadati</taxon>
        <taxon>Pseudomonadota</taxon>
        <taxon>Betaproteobacteria</taxon>
        <taxon>Nitrosomonadales</taxon>
        <taxon>Methylophilaceae</taxon>
        <taxon>Pseudomethylobacillus</taxon>
    </lineage>
</organism>
<feature type="domain" description="Putative DNA-binding" evidence="1">
    <location>
        <begin position="24"/>
        <end position="118"/>
    </location>
</feature>
<evidence type="ECO:0000313" key="3">
    <source>
        <dbReference type="Proteomes" id="UP000275137"/>
    </source>
</evidence>
<keyword evidence="3" id="KW-1185">Reference proteome</keyword>
<accession>A0A3N0UV19</accession>